<protein>
    <submittedName>
        <fullName evidence="2">Uncharacterized protein</fullName>
    </submittedName>
</protein>
<evidence type="ECO:0000313" key="3">
    <source>
        <dbReference type="Proteomes" id="UP000831484"/>
    </source>
</evidence>
<feature type="region of interest" description="Disordered" evidence="1">
    <location>
        <begin position="1"/>
        <end position="23"/>
    </location>
</feature>
<geneLocation type="plasmid" evidence="2 3">
    <name>pdjl-6-1</name>
</geneLocation>
<name>A0AB38RMY3_RHOSG</name>
<dbReference type="Proteomes" id="UP000831484">
    <property type="component" value="Plasmid pdjl-6-1"/>
</dbReference>
<dbReference type="RefSeq" id="WP_064075410.1">
    <property type="nucleotide sequence ID" value="NZ_CP096564.1"/>
</dbReference>
<evidence type="ECO:0000313" key="2">
    <source>
        <dbReference type="EMBL" id="UPU46168.1"/>
    </source>
</evidence>
<organism evidence="2 3">
    <name type="scientific">Rhodococcus qingshengii JCM 15477</name>
    <dbReference type="NCBI Taxonomy" id="1303681"/>
    <lineage>
        <taxon>Bacteria</taxon>
        <taxon>Bacillati</taxon>
        <taxon>Actinomycetota</taxon>
        <taxon>Actinomycetes</taxon>
        <taxon>Mycobacteriales</taxon>
        <taxon>Nocardiaceae</taxon>
        <taxon>Rhodococcus</taxon>
        <taxon>Rhodococcus erythropolis group</taxon>
    </lineage>
</organism>
<reference evidence="3" key="1">
    <citation type="journal article" date="2022" name="Environ. Microbiol.">
        <title>Functional analysis, diversity, and distribution of carbendazim hydrolases MheI and CbmA, responsible for the initial step in carbendazim degradation.</title>
        <authorList>
            <person name="Zhang M."/>
            <person name="Bai X."/>
            <person name="Li Q."/>
            <person name="Zhang L."/>
            <person name="Zhu Q."/>
            <person name="Gao S."/>
            <person name="Ke Z."/>
            <person name="Jiang M."/>
            <person name="Hu J."/>
            <person name="Qiu J."/>
            <person name="Hong Q."/>
        </authorList>
    </citation>
    <scope>NUCLEOTIDE SEQUENCE [LARGE SCALE GENOMIC DNA]</scope>
    <source>
        <strain evidence="3">djl-6</strain>
    </source>
</reference>
<proteinExistence type="predicted"/>
<gene>
    <name evidence="2" type="ORF">M0639_29885</name>
</gene>
<dbReference type="EMBL" id="CP096564">
    <property type="protein sequence ID" value="UPU46168.1"/>
    <property type="molecule type" value="Genomic_DNA"/>
</dbReference>
<keyword evidence="2" id="KW-0614">Plasmid</keyword>
<sequence length="151" mass="16762">MECGDQSITHTTRSGSGAPEPESSAQALARVDAFITDHQDRGDLVFQKRVDRDRVTEELLAELHTEAVALFAAFEGHAVRITTTPSCVVDTDKKYVFAATPATKGTFFRRTRHRTAMVELAEAAGFSRECSRNSGSRIPLNFLPFRVVLYR</sequence>
<dbReference type="AlphaFoldDB" id="A0AB38RMY3"/>
<feature type="compositionally biased region" description="Polar residues" evidence="1">
    <location>
        <begin position="1"/>
        <end position="15"/>
    </location>
</feature>
<keyword evidence="3" id="KW-1185">Reference proteome</keyword>
<accession>A0AB38RMY3</accession>
<evidence type="ECO:0000256" key="1">
    <source>
        <dbReference type="SAM" id="MobiDB-lite"/>
    </source>
</evidence>